<gene>
    <name evidence="2" type="ORF">PN838_24355</name>
</gene>
<dbReference type="EMBL" id="JAQOMS010000002">
    <property type="protein sequence ID" value="MDC2891306.1"/>
    <property type="molecule type" value="Genomic_DNA"/>
</dbReference>
<dbReference type="InterPro" id="IPR016032">
    <property type="entry name" value="Sig_transdc_resp-reg_C-effctor"/>
</dbReference>
<proteinExistence type="predicted"/>
<dbReference type="RefSeq" id="WP_272182319.1">
    <property type="nucleotide sequence ID" value="NZ_JAQOMS010000002.1"/>
</dbReference>
<keyword evidence="3" id="KW-1185">Reference proteome</keyword>
<evidence type="ECO:0000313" key="2">
    <source>
        <dbReference type="EMBL" id="MDC2891306.1"/>
    </source>
</evidence>
<evidence type="ECO:0000256" key="1">
    <source>
        <dbReference type="SAM" id="Phobius"/>
    </source>
</evidence>
<name>A0ABT5FJF2_9GAMM</name>
<accession>A0ABT5FJF2</accession>
<keyword evidence="1" id="KW-0812">Transmembrane</keyword>
<reference evidence="2 3" key="1">
    <citation type="submission" date="2023-01" db="EMBL/GenBank/DDBJ databases">
        <title>Psychrosphaera sp. nov., isolated from marine algae.</title>
        <authorList>
            <person name="Bayburt H."/>
            <person name="Choi B.J."/>
            <person name="Kim J.M."/>
            <person name="Choi D.G."/>
            <person name="Jeon C.O."/>
        </authorList>
    </citation>
    <scope>NUCLEOTIDE SEQUENCE [LARGE SCALE GENOMIC DNA]</scope>
    <source>
        <strain evidence="2 3">G1-22</strain>
    </source>
</reference>
<organism evidence="2 3">
    <name type="scientific">Psychrosphaera algicola</name>
    <dbReference type="NCBI Taxonomy" id="3023714"/>
    <lineage>
        <taxon>Bacteria</taxon>
        <taxon>Pseudomonadati</taxon>
        <taxon>Pseudomonadota</taxon>
        <taxon>Gammaproteobacteria</taxon>
        <taxon>Alteromonadales</taxon>
        <taxon>Pseudoalteromonadaceae</taxon>
        <taxon>Psychrosphaera</taxon>
    </lineage>
</organism>
<dbReference type="Proteomes" id="UP001528411">
    <property type="component" value="Unassembled WGS sequence"/>
</dbReference>
<keyword evidence="1" id="KW-0472">Membrane</keyword>
<dbReference type="SUPFAM" id="SSF46894">
    <property type="entry name" value="C-terminal effector domain of the bipartite response regulators"/>
    <property type="match status" value="1"/>
</dbReference>
<evidence type="ECO:0000313" key="3">
    <source>
        <dbReference type="Proteomes" id="UP001528411"/>
    </source>
</evidence>
<dbReference type="SUPFAM" id="SSF69322">
    <property type="entry name" value="Tricorn protease domain 2"/>
    <property type="match status" value="1"/>
</dbReference>
<keyword evidence="1" id="KW-1133">Transmembrane helix</keyword>
<dbReference type="InterPro" id="IPR036388">
    <property type="entry name" value="WH-like_DNA-bd_sf"/>
</dbReference>
<evidence type="ECO:0008006" key="4">
    <source>
        <dbReference type="Google" id="ProtNLM"/>
    </source>
</evidence>
<protein>
    <recommendedName>
        <fullName evidence="4">OmpR/PhoB-type domain-containing protein</fullName>
    </recommendedName>
</protein>
<comment type="caution">
    <text evidence="2">The sequence shown here is derived from an EMBL/GenBank/DDBJ whole genome shotgun (WGS) entry which is preliminary data.</text>
</comment>
<dbReference type="Gene3D" id="1.10.10.10">
    <property type="entry name" value="Winged helix-like DNA-binding domain superfamily/Winged helix DNA-binding domain"/>
    <property type="match status" value="1"/>
</dbReference>
<feature type="transmembrane region" description="Helical" evidence="1">
    <location>
        <begin position="129"/>
        <end position="147"/>
    </location>
</feature>
<sequence length="675" mass="76717">MEDNCMLIDEDASFQLEKHCIYCLHTADLIVNGKVKCNLDNLESLVFLHLIKNKDKLVTYEDLHQFWNNRYLGEGVITRVISNLRTKLRTVGCLEIKILNKHKRGYILTGPIAKTSNKPKLDFQLPRSLVTNLIIGASLIVMLAVYLPDRFNQKLTLPAQLKTSQTLLAEPKLIQQVAISPSQKLVAYASPQKSGGFTELKIINRLDDTKIKLVDNGSLYSPVWLSEYQLLFRAVNQHDCFVKQVELSTELEILSMINLFRCNEKAIANSLSLYKQNKLLLTNASLGSSGNRVTFADLTGQACKAIEFPELAGQTIYNIITHENSPEVFLLATSDWQTTNVIKTSIESNWQTTWQITSTEFLKSAAWNGKDLIVKHTKNSLMKFTWEKDILVAEQELELNYNLYAGFHSPIHTKNGVVVISDNKNTRTLSKIEVNSRFREKLIELPSDITFLEKHPKLGLLFKDTRNPEFTQLSTWNSNKKSFEPIVDIPEQFAAVNMSIDPTGNQVAIESDHKIVLANIIGQRVDIDNYQYIEGDQPRFISNKLFLHSTIDGIDKVLQANTFDLDAPPQYIATAKNIAQFDNNLIYSHQTKLGIWKHRRPFQTLLLNTNFRVTELLADDNILYFKMANGEHMIYIDGQKRPAPVEPNEDIADIDDNYLYAVAKANGPSELLLLK</sequence>